<evidence type="ECO:0000256" key="1">
    <source>
        <dbReference type="ARBA" id="ARBA00004571"/>
    </source>
</evidence>
<dbReference type="InterPro" id="IPR057601">
    <property type="entry name" value="Oar-like_b-barrel"/>
</dbReference>
<evidence type="ECO:0000313" key="8">
    <source>
        <dbReference type="EMBL" id="MBB5331157.1"/>
    </source>
</evidence>
<comment type="subcellular location">
    <subcellularLocation>
        <location evidence="1">Cell outer membrane</location>
        <topology evidence="1">Multi-pass membrane protein</topology>
    </subcellularLocation>
</comment>
<dbReference type="Gene3D" id="2.170.130.10">
    <property type="entry name" value="TonB-dependent receptor, plug domain"/>
    <property type="match status" value="1"/>
</dbReference>
<dbReference type="Pfam" id="PF13620">
    <property type="entry name" value="CarboxypepD_reg"/>
    <property type="match status" value="1"/>
</dbReference>
<feature type="domain" description="TonB-dependent transporter Oar-like beta-barrel" evidence="7">
    <location>
        <begin position="206"/>
        <end position="1131"/>
    </location>
</feature>
<dbReference type="InterPro" id="IPR037066">
    <property type="entry name" value="Plug_dom_sf"/>
</dbReference>
<dbReference type="PROSITE" id="PS01156">
    <property type="entry name" value="TONB_DEPENDENT_REC_2"/>
    <property type="match status" value="1"/>
</dbReference>
<dbReference type="InterPro" id="IPR039426">
    <property type="entry name" value="TonB-dep_rcpt-like"/>
</dbReference>
<evidence type="ECO:0000256" key="2">
    <source>
        <dbReference type="ARBA" id="ARBA00022448"/>
    </source>
</evidence>
<dbReference type="Gene3D" id="2.40.170.20">
    <property type="entry name" value="TonB-dependent receptor, beta-barrel domain"/>
    <property type="match status" value="1"/>
</dbReference>
<accession>A0A9X0QIL9</accession>
<dbReference type="GO" id="GO:0009279">
    <property type="term" value="C:cell outer membrane"/>
    <property type="evidence" value="ECO:0007669"/>
    <property type="project" value="UniProtKB-SubCell"/>
</dbReference>
<name>A0A9X0QIL9_9BACT</name>
<dbReference type="InterPro" id="IPR010917">
    <property type="entry name" value="TonB_rcpt_CS"/>
</dbReference>
<evidence type="ECO:0000256" key="4">
    <source>
        <dbReference type="ARBA" id="ARBA00022692"/>
    </source>
</evidence>
<reference evidence="8 9" key="1">
    <citation type="submission" date="2020-08" db="EMBL/GenBank/DDBJ databases">
        <title>Genomic Encyclopedia of Type Strains, Phase IV (KMG-V): Genome sequencing to study the core and pangenomes of soil and plant-associated prokaryotes.</title>
        <authorList>
            <person name="Whitman W."/>
        </authorList>
    </citation>
    <scope>NUCLEOTIDE SEQUENCE [LARGE SCALE GENOMIC DNA]</scope>
    <source>
        <strain evidence="8 9">X5P2</strain>
    </source>
</reference>
<evidence type="ECO:0000259" key="7">
    <source>
        <dbReference type="Pfam" id="PF25183"/>
    </source>
</evidence>
<evidence type="ECO:0000256" key="3">
    <source>
        <dbReference type="ARBA" id="ARBA00022452"/>
    </source>
</evidence>
<organism evidence="8 9">
    <name type="scientific">Tunturiibacter gelidiferens</name>
    <dbReference type="NCBI Taxonomy" id="3069689"/>
    <lineage>
        <taxon>Bacteria</taxon>
        <taxon>Pseudomonadati</taxon>
        <taxon>Acidobacteriota</taxon>
        <taxon>Terriglobia</taxon>
        <taxon>Terriglobales</taxon>
        <taxon>Acidobacteriaceae</taxon>
        <taxon>Tunturiibacter</taxon>
    </lineage>
</organism>
<dbReference type="InterPro" id="IPR036942">
    <property type="entry name" value="Beta-barrel_TonB_sf"/>
</dbReference>
<dbReference type="SUPFAM" id="SSF56935">
    <property type="entry name" value="Porins"/>
    <property type="match status" value="1"/>
</dbReference>
<keyword evidence="4" id="KW-0812">Transmembrane</keyword>
<keyword evidence="3" id="KW-1134">Transmembrane beta strand</keyword>
<gene>
    <name evidence="8" type="ORF">HDF14_004795</name>
</gene>
<keyword evidence="2" id="KW-0813">Transport</keyword>
<dbReference type="Pfam" id="PF25183">
    <property type="entry name" value="OMP_b-brl_4"/>
    <property type="match status" value="1"/>
</dbReference>
<proteinExistence type="predicted"/>
<keyword evidence="6" id="KW-0998">Cell outer membrane</keyword>
<dbReference type="PANTHER" id="PTHR30069">
    <property type="entry name" value="TONB-DEPENDENT OUTER MEMBRANE RECEPTOR"/>
    <property type="match status" value="1"/>
</dbReference>
<keyword evidence="5" id="KW-0472">Membrane</keyword>
<dbReference type="InterPro" id="IPR008969">
    <property type="entry name" value="CarboxyPept-like_regulatory"/>
</dbReference>
<sequence>MSDSTGAVIPDAKVTVTNTATNSSKVLSTDRSGRFQVPLLPPGTYSVQVSAPGFKQGRQDNINVEVSENHPVDFALSPGGANQTVEVSTTANLEIDTSSTGAVITEKRIVDLPLNGRNPFDFAGLAPGVNITGNSNGASTPHISGSRNANNEQLLDGQTNILPENNVGNSSSAYTPIVDSVQEFNVQTSVLPAEYGRFSGGVISLITKSGTNQLHGTGFIFARNSVFDARNYYNNGDVPPVSRYQEGGTLGGPLVIPHVYNGHNRTFFFVAYEKSNLTHGDTANFLVPTEAERAGDFSASGSTIYDPTTVTSSIDPKTGATVFNRTPFSYQGRKNVIDPARFSKVAISSLAYYPKPNVAGNGYNFTSTGTDTDSYYHFDTKIDHNWTPNWHTFVRFSHYADFNVPFSDFNNVASEGYGGPTTSGSYSLSYDNTFTFSPTLLGEIRYGLSRSSSVRLPFGGSFPLTSLGFPQNLADVANVQVFPNYNFGNGFSSLGSSGYVALLENPLAHDVNASIIKITHGNSLKFGGEFRKLFLNFHQYAQPSGSYTFGQSWTQAQLNNNQGSSDGNSFADFLLGLPENGYITHDITTAQASSYFALYAQDDYKVNSRLTLNAGLRWDVERPRTERHNQFSYWDINAQSPIQGAVSATGVSAALCPACSNLRGALNFVDQPGSPYGRRQAPTQWKGFAPRVGASFSANEKTVIRAGFGIVYAPSSLQAAGTTGDAGTQGFAGQTNFSFTHDQEQTINTTLDNPAKDGFSLPQGVAGGPGTYLGNAIGDSFFSSVRNPYSIQTNFNVQRSLPLNTVLEVGYVGNRGLFLPDGDPGTPYDQLTTNYLTLGDHLFDQVANPFYGIITTAGSNLSNPTVSRNQLLRPFPQYSNVSSVRKPDKQSNYQALTVKVDKRFSQGLTVLIAFTGSKTLDTASAAVNYLGPQSATFANQYNPNGEYAVSAYDVSRQLVSSFSYELPFGRGRHFLSGLNGIGNVLLSGFQVDGIVNWNTGTPVVLGALSSDKTGLLGGGQRPNQVLRSAKLSHQTNSEWFNTAAFALPDQFVIGNAPRTLPNVRNPGFTNADLSIFKNTYIGGKEHYNLQLRLEAFNALNHPYFAAPDATFTDGSNFGKVTGTNGDPRDVQLAAKFIF</sequence>
<dbReference type="PANTHER" id="PTHR30069:SF46">
    <property type="entry name" value="OAR PROTEIN"/>
    <property type="match status" value="1"/>
</dbReference>
<dbReference type="RefSeq" id="WP_183981028.1">
    <property type="nucleotide sequence ID" value="NZ_JACHEB010000013.1"/>
</dbReference>
<dbReference type="Proteomes" id="UP000535182">
    <property type="component" value="Unassembled WGS sequence"/>
</dbReference>
<evidence type="ECO:0000256" key="6">
    <source>
        <dbReference type="ARBA" id="ARBA00023237"/>
    </source>
</evidence>
<evidence type="ECO:0000313" key="9">
    <source>
        <dbReference type="Proteomes" id="UP000535182"/>
    </source>
</evidence>
<comment type="caution">
    <text evidence="8">The sequence shown here is derived from an EMBL/GenBank/DDBJ whole genome shotgun (WGS) entry which is preliminary data.</text>
</comment>
<dbReference type="GO" id="GO:0015344">
    <property type="term" value="F:siderophore uptake transmembrane transporter activity"/>
    <property type="evidence" value="ECO:0007669"/>
    <property type="project" value="TreeGrafter"/>
</dbReference>
<dbReference type="Gene3D" id="2.60.40.1120">
    <property type="entry name" value="Carboxypeptidase-like, regulatory domain"/>
    <property type="match status" value="1"/>
</dbReference>
<dbReference type="EMBL" id="JACHEB010000013">
    <property type="protein sequence ID" value="MBB5331157.1"/>
    <property type="molecule type" value="Genomic_DNA"/>
</dbReference>
<evidence type="ECO:0000256" key="5">
    <source>
        <dbReference type="ARBA" id="ARBA00023136"/>
    </source>
</evidence>
<dbReference type="SUPFAM" id="SSF49464">
    <property type="entry name" value="Carboxypeptidase regulatory domain-like"/>
    <property type="match status" value="1"/>
</dbReference>
<dbReference type="GO" id="GO:0044718">
    <property type="term" value="P:siderophore transmembrane transport"/>
    <property type="evidence" value="ECO:0007669"/>
    <property type="project" value="TreeGrafter"/>
</dbReference>
<dbReference type="AlphaFoldDB" id="A0A9X0QIL9"/>
<protein>
    <recommendedName>
        <fullName evidence="7">TonB-dependent transporter Oar-like beta-barrel domain-containing protein</fullName>
    </recommendedName>
</protein>
<keyword evidence="9" id="KW-1185">Reference proteome</keyword>